<dbReference type="InterPro" id="IPR053154">
    <property type="entry name" value="c-di-AMP_regulator"/>
</dbReference>
<dbReference type="AlphaFoldDB" id="A0A1H0SLT8"/>
<dbReference type="Proteomes" id="UP000198597">
    <property type="component" value="Unassembled WGS sequence"/>
</dbReference>
<gene>
    <name evidence="3" type="ORF">SAMN04488529_105111</name>
</gene>
<evidence type="ECO:0000313" key="4">
    <source>
        <dbReference type="Proteomes" id="UP000198597"/>
    </source>
</evidence>
<dbReference type="OrthoDB" id="2111604at2"/>
<evidence type="ECO:0000313" key="3">
    <source>
        <dbReference type="EMBL" id="SDP42687.1"/>
    </source>
</evidence>
<feature type="transmembrane region" description="Helical" evidence="2">
    <location>
        <begin position="10"/>
        <end position="27"/>
    </location>
</feature>
<dbReference type="InterPro" id="IPR012505">
    <property type="entry name" value="YbbR"/>
</dbReference>
<dbReference type="EMBL" id="FNJM01000005">
    <property type="protein sequence ID" value="SDP42687.1"/>
    <property type="molecule type" value="Genomic_DNA"/>
</dbReference>
<reference evidence="3 4" key="1">
    <citation type="submission" date="2016-10" db="EMBL/GenBank/DDBJ databases">
        <authorList>
            <person name="de Groot N.N."/>
        </authorList>
    </citation>
    <scope>NUCLEOTIDE SEQUENCE [LARGE SCALE GENOMIC DNA]</scope>
    <source>
        <strain evidence="3 4">DSM 12272</strain>
    </source>
</reference>
<keyword evidence="2" id="KW-0812">Transmembrane</keyword>
<keyword evidence="2" id="KW-0472">Membrane</keyword>
<organism evidence="3 4">
    <name type="scientific">Clostridium gasigenes</name>
    <dbReference type="NCBI Taxonomy" id="94869"/>
    <lineage>
        <taxon>Bacteria</taxon>
        <taxon>Bacillati</taxon>
        <taxon>Bacillota</taxon>
        <taxon>Clostridia</taxon>
        <taxon>Eubacteriales</taxon>
        <taxon>Clostridiaceae</taxon>
        <taxon>Clostridium</taxon>
    </lineage>
</organism>
<dbReference type="PANTHER" id="PTHR37804">
    <property type="entry name" value="CDAA REGULATORY PROTEIN CDAR"/>
    <property type="match status" value="1"/>
</dbReference>
<protein>
    <submittedName>
        <fullName evidence="3">YbbR domain-containing protein</fullName>
    </submittedName>
</protein>
<keyword evidence="4" id="KW-1185">Reference proteome</keyword>
<keyword evidence="2" id="KW-1133">Transmembrane helix</keyword>
<proteinExistence type="predicted"/>
<sequence>MDKKDKKERIIVPLICLFMSIGLWFYVSNVENTIRQYGLTKVPVEILNIETLKDSKLTLSPNQEFYIDLKLEGSNEIYKIKKEDFKITVDISEYALKKGGNKMAVNIIESPADLTIKNTNNLNIVVNLEEISEKTIEIKSEISVTPREGYSIAPIEIDNKDVKITGAASLVDKVEAVVIRGDVKDAVEDIIGSYDIIPIDSLGKKVEGVELKSKYADVVIKVSKVSKGRSIPIKINTVGKLPEDLKLKSIEGSRKTSEIVGAKALVDQVVELQTEKVDLSQVKDNGEVTVGIIVPEGATLLQGEEFITVKVNVVKLVSKDLEVKFSLKGVAEGLTVTPEKPTIIVKVKAFEDEIEAITADKIKAELNVEKFKEEGTFEGTPIIDLVGLNSTVSVTTTEKISFKVVKVAVPPVKVPPQA</sequence>
<evidence type="ECO:0000256" key="1">
    <source>
        <dbReference type="SAM" id="Coils"/>
    </source>
</evidence>
<feature type="coiled-coil region" evidence="1">
    <location>
        <begin position="347"/>
        <end position="374"/>
    </location>
</feature>
<dbReference type="Gene3D" id="2.170.120.40">
    <property type="entry name" value="YbbR-like domain"/>
    <property type="match status" value="2"/>
</dbReference>
<dbReference type="RefSeq" id="WP_089969202.1">
    <property type="nucleotide sequence ID" value="NZ_FNJM01000005.1"/>
</dbReference>
<dbReference type="Pfam" id="PF07949">
    <property type="entry name" value="YbbR"/>
    <property type="match status" value="2"/>
</dbReference>
<name>A0A1H0SLT8_9CLOT</name>
<evidence type="ECO:0000256" key="2">
    <source>
        <dbReference type="SAM" id="Phobius"/>
    </source>
</evidence>
<dbReference type="Gene3D" id="2.170.120.30">
    <property type="match status" value="2"/>
</dbReference>
<dbReference type="PANTHER" id="PTHR37804:SF1">
    <property type="entry name" value="CDAA REGULATORY PROTEIN CDAR"/>
    <property type="match status" value="1"/>
</dbReference>
<keyword evidence="1" id="KW-0175">Coiled coil</keyword>
<accession>A0A1H0SLT8</accession>
<dbReference type="STRING" id="94869.SAMN04488529_105111"/>